<dbReference type="PANTHER" id="PTHR30441">
    <property type="entry name" value="DUF748 DOMAIN-CONTAINING PROTEIN"/>
    <property type="match status" value="1"/>
</dbReference>
<evidence type="ECO:0000313" key="1">
    <source>
        <dbReference type="EMBL" id="PTN08006.1"/>
    </source>
</evidence>
<comment type="caution">
    <text evidence="1">The sequence shown here is derived from an EMBL/GenBank/DDBJ whole genome shotgun (WGS) entry which is preliminary data.</text>
</comment>
<dbReference type="Proteomes" id="UP000243525">
    <property type="component" value="Unassembled WGS sequence"/>
</dbReference>
<protein>
    <submittedName>
        <fullName evidence="1">AsmA-like protein</fullName>
    </submittedName>
</protein>
<dbReference type="GO" id="GO:0090313">
    <property type="term" value="P:regulation of protein targeting to membrane"/>
    <property type="evidence" value="ECO:0007669"/>
    <property type="project" value="TreeGrafter"/>
</dbReference>
<dbReference type="GO" id="GO:0005886">
    <property type="term" value="C:plasma membrane"/>
    <property type="evidence" value="ECO:0007669"/>
    <property type="project" value="TreeGrafter"/>
</dbReference>
<dbReference type="EMBL" id="QAAD01000011">
    <property type="protein sequence ID" value="PTN08006.1"/>
    <property type="molecule type" value="Genomic_DNA"/>
</dbReference>
<dbReference type="OrthoDB" id="596403at2"/>
<name>A0A2T5C086_9BACT</name>
<evidence type="ECO:0000313" key="2">
    <source>
        <dbReference type="Proteomes" id="UP000243525"/>
    </source>
</evidence>
<accession>A0A2T5C086</accession>
<sequence length="824" mass="91157">MKKVLLIIVLLFVVLLGSAILVPVLFKGPLLAKISRTINKNLNAKVEFEDFSLSIFKGFPKIQAELTGLTITGKNQFEEDTLLAVQSVSTNLSLSDLFNSEQMAINTIRLDRAKLYLLSTLDGLANWDIAKDSGSESSTEAAQSTLNLSLQSIELRNFSLTYKDEATTTVVQLKNATADASGQVEGTVTTFNLSSEIDEFVLEYDSVQYISKTRLKAVSQLTADYDKMVFTFGDSHLFLNDLPLDLTGRFEMPSDSMYFDLKLIQPQSNFKSLLALVPQTYQSYLDDVKANGDAGFEANIKGWFYDDNYPAIDSRLYIANADFQYQDFPEKVSQIALESSISKPQGELDLLQIEISQAHAQIRNNPVDLKLLLTQPMSDPAFDASLNGKIDFTSLGKVIPMDSIRLSGVVQGNVRLKGTLSAVEAQDFSRINSNGTFTLDKVHIETPQLSQTVELNSGSVKIDNQQIAVSSFNAKTGQSDFTLNGQLSNYLPYFFTNKTLKGSFNLQSNYLNLDELANIMVEDTVETTSAGDSIMAFHVPGNLDLSFRSNIKRATFDRMNIENIEGVILVKNQMLQLQKLDMNMLGGQLTIDGNYVNNEANQPDFDFNVNINAFEIPAAYQSFPTMQRYAPIASKSSGKISSQFKFKGKLNEALELMPSSLNGAGLLSTQSLQIVNSPTFDQIKNFVKKEKLQNVKINDFTSNFKLENGNLLVNPFTTRIADQDVTISGKVLVDQTLDLALDFNVNKDDLASDILKTLSYIPGSSNIAKLDVGVAVTGQMKSPKVALDLSKAKDQIANEFKKSSQEEIQKSVKKLGDELKKLFK</sequence>
<dbReference type="RefSeq" id="WP_146161514.1">
    <property type="nucleotide sequence ID" value="NZ_OY782574.1"/>
</dbReference>
<keyword evidence="2" id="KW-1185">Reference proteome</keyword>
<proteinExistence type="predicted"/>
<dbReference type="AlphaFoldDB" id="A0A2T5C086"/>
<gene>
    <name evidence="1" type="ORF">C8N47_11146</name>
</gene>
<reference evidence="1 2" key="1">
    <citation type="submission" date="2018-04" db="EMBL/GenBank/DDBJ databases">
        <title>Genomic Encyclopedia of Archaeal and Bacterial Type Strains, Phase II (KMG-II): from individual species to whole genera.</title>
        <authorList>
            <person name="Goeker M."/>
        </authorList>
    </citation>
    <scope>NUCLEOTIDE SEQUENCE [LARGE SCALE GENOMIC DNA]</scope>
    <source>
        <strain evidence="1 2">DSM 28823</strain>
    </source>
</reference>
<dbReference type="InterPro" id="IPR052894">
    <property type="entry name" value="AsmA-related"/>
</dbReference>
<dbReference type="PANTHER" id="PTHR30441:SF8">
    <property type="entry name" value="DUF748 DOMAIN-CONTAINING PROTEIN"/>
    <property type="match status" value="1"/>
</dbReference>
<organism evidence="1 2">
    <name type="scientific">Mangrovibacterium marinum</name>
    <dbReference type="NCBI Taxonomy" id="1639118"/>
    <lineage>
        <taxon>Bacteria</taxon>
        <taxon>Pseudomonadati</taxon>
        <taxon>Bacteroidota</taxon>
        <taxon>Bacteroidia</taxon>
        <taxon>Marinilabiliales</taxon>
        <taxon>Prolixibacteraceae</taxon>
        <taxon>Mangrovibacterium</taxon>
    </lineage>
</organism>